<evidence type="ECO:0000313" key="1">
    <source>
        <dbReference type="EMBL" id="GFS29122.1"/>
    </source>
</evidence>
<dbReference type="Proteomes" id="UP000887013">
    <property type="component" value="Unassembled WGS sequence"/>
</dbReference>
<protein>
    <submittedName>
        <fullName evidence="1">Uncharacterized protein</fullName>
    </submittedName>
</protein>
<reference evidence="1" key="1">
    <citation type="submission" date="2020-08" db="EMBL/GenBank/DDBJ databases">
        <title>Multicomponent nature underlies the extraordinary mechanical properties of spider dragline silk.</title>
        <authorList>
            <person name="Kono N."/>
            <person name="Nakamura H."/>
            <person name="Mori M."/>
            <person name="Yoshida Y."/>
            <person name="Ohtoshi R."/>
            <person name="Malay A.D."/>
            <person name="Moran D.A.P."/>
            <person name="Tomita M."/>
            <person name="Numata K."/>
            <person name="Arakawa K."/>
        </authorList>
    </citation>
    <scope>NUCLEOTIDE SEQUENCE</scope>
</reference>
<gene>
    <name evidence="1" type="ORF">NPIL_655441</name>
</gene>
<sequence length="105" mass="12265">MLFPSLFNMNQQMITQMSLLNKFFSTSFTPIWTFSRMNPQVSFQMDFLTEGFVTNKTNMRAESSVSSHMSFEICAVHCLVWAKRTEGQSTLCLLCRVIDIWKENF</sequence>
<dbReference type="EMBL" id="BMAW01041543">
    <property type="protein sequence ID" value="GFS29122.1"/>
    <property type="molecule type" value="Genomic_DNA"/>
</dbReference>
<accession>A0A8X6M7E9</accession>
<comment type="caution">
    <text evidence="1">The sequence shown here is derived from an EMBL/GenBank/DDBJ whole genome shotgun (WGS) entry which is preliminary data.</text>
</comment>
<evidence type="ECO:0000313" key="2">
    <source>
        <dbReference type="Proteomes" id="UP000887013"/>
    </source>
</evidence>
<proteinExistence type="predicted"/>
<dbReference type="AlphaFoldDB" id="A0A8X6M7E9"/>
<organism evidence="1 2">
    <name type="scientific">Nephila pilipes</name>
    <name type="common">Giant wood spider</name>
    <name type="synonym">Nephila maculata</name>
    <dbReference type="NCBI Taxonomy" id="299642"/>
    <lineage>
        <taxon>Eukaryota</taxon>
        <taxon>Metazoa</taxon>
        <taxon>Ecdysozoa</taxon>
        <taxon>Arthropoda</taxon>
        <taxon>Chelicerata</taxon>
        <taxon>Arachnida</taxon>
        <taxon>Araneae</taxon>
        <taxon>Araneomorphae</taxon>
        <taxon>Entelegynae</taxon>
        <taxon>Araneoidea</taxon>
        <taxon>Nephilidae</taxon>
        <taxon>Nephila</taxon>
    </lineage>
</organism>
<keyword evidence="2" id="KW-1185">Reference proteome</keyword>
<name>A0A8X6M7E9_NEPPI</name>